<accession>A0A6G8AZ63</accession>
<dbReference type="KEGG" id="wco:G7084_02520"/>
<organism evidence="2 3">
    <name type="scientific">Weissella coleopterorum</name>
    <dbReference type="NCBI Taxonomy" id="2714949"/>
    <lineage>
        <taxon>Bacteria</taxon>
        <taxon>Bacillati</taxon>
        <taxon>Bacillota</taxon>
        <taxon>Bacilli</taxon>
        <taxon>Lactobacillales</taxon>
        <taxon>Lactobacillaceae</taxon>
        <taxon>Weissella</taxon>
    </lineage>
</organism>
<keyword evidence="1" id="KW-0812">Transmembrane</keyword>
<gene>
    <name evidence="2" type="ORF">G7084_02520</name>
</gene>
<evidence type="ECO:0000313" key="2">
    <source>
        <dbReference type="EMBL" id="QIL50296.1"/>
    </source>
</evidence>
<dbReference type="Proteomes" id="UP000500741">
    <property type="component" value="Chromosome"/>
</dbReference>
<reference evidence="2 3" key="1">
    <citation type="submission" date="2020-03" db="EMBL/GenBank/DDBJ databases">
        <title>Weissella sp. nov., isolated from Cybister lewisianus.</title>
        <authorList>
            <person name="Hyun D.-W."/>
            <person name="Bae J.-W."/>
        </authorList>
    </citation>
    <scope>NUCLEOTIDE SEQUENCE [LARGE SCALE GENOMIC DNA]</scope>
    <source>
        <strain evidence="2 3">HDW19</strain>
    </source>
</reference>
<sequence length="240" mass="27394">MLILLFIGVVLLGLAGITYFRHKIVRWSLIIIGAILMIGSAVGISMAPSNHWFMEHQVLNKTIKMDAKTKVGDNSFIVTTKAKNSKFEYHYKWDNKNYRITPKTGTTHVVKGKTAEVKEHISNYQAKSFFAKFMLIGLPTTTEPDVKYTFVLPENWYIISNEQDQEIQDKIKASNSGLEDKIKENVTEAVQAEVKKNPDYLNDKDAQKKTQDEIVQSVTSDINQKLANDVNNMLNDWHLK</sequence>
<feature type="transmembrane region" description="Helical" evidence="1">
    <location>
        <begin position="26"/>
        <end position="47"/>
    </location>
</feature>
<dbReference type="InterPro" id="IPR032083">
    <property type="entry name" value="DUF4811"/>
</dbReference>
<protein>
    <submittedName>
        <fullName evidence="2">DUF4811 domain-containing protein</fullName>
    </submittedName>
</protein>
<proteinExistence type="predicted"/>
<keyword evidence="1" id="KW-1133">Transmembrane helix</keyword>
<evidence type="ECO:0000313" key="3">
    <source>
        <dbReference type="Proteomes" id="UP000500741"/>
    </source>
</evidence>
<keyword evidence="3" id="KW-1185">Reference proteome</keyword>
<dbReference type="AlphaFoldDB" id="A0A6G8AZ63"/>
<name>A0A6G8AZ63_9LACO</name>
<keyword evidence="1" id="KW-0472">Membrane</keyword>
<dbReference type="EMBL" id="CP049888">
    <property type="protein sequence ID" value="QIL50296.1"/>
    <property type="molecule type" value="Genomic_DNA"/>
</dbReference>
<evidence type="ECO:0000256" key="1">
    <source>
        <dbReference type="SAM" id="Phobius"/>
    </source>
</evidence>
<dbReference type="Pfam" id="PF16069">
    <property type="entry name" value="DUF4811"/>
    <property type="match status" value="1"/>
</dbReference>
<dbReference type="RefSeq" id="WP_166009764.1">
    <property type="nucleotide sequence ID" value="NZ_CP049888.1"/>
</dbReference>